<proteinExistence type="predicted"/>
<name>A0ABP8KA10_9ACTN</name>
<accession>A0ABP8KA10</accession>
<protein>
    <submittedName>
        <fullName evidence="2">Uncharacterized protein</fullName>
    </submittedName>
</protein>
<keyword evidence="3" id="KW-1185">Reference proteome</keyword>
<evidence type="ECO:0000256" key="1">
    <source>
        <dbReference type="SAM" id="MobiDB-lite"/>
    </source>
</evidence>
<reference evidence="3" key="1">
    <citation type="journal article" date="2019" name="Int. J. Syst. Evol. Microbiol.">
        <title>The Global Catalogue of Microorganisms (GCM) 10K type strain sequencing project: providing services to taxonomists for standard genome sequencing and annotation.</title>
        <authorList>
            <consortium name="The Broad Institute Genomics Platform"/>
            <consortium name="The Broad Institute Genome Sequencing Center for Infectious Disease"/>
            <person name="Wu L."/>
            <person name="Ma J."/>
        </authorList>
    </citation>
    <scope>NUCLEOTIDE SEQUENCE [LARGE SCALE GENOMIC DNA]</scope>
    <source>
        <strain evidence="3">JCM 17688</strain>
    </source>
</reference>
<dbReference type="RefSeq" id="WP_344999877.1">
    <property type="nucleotide sequence ID" value="NZ_BAABFR010000095.1"/>
</dbReference>
<dbReference type="Proteomes" id="UP001500635">
    <property type="component" value="Unassembled WGS sequence"/>
</dbReference>
<sequence>MVEYTKPWLSLQQQVERLASRGVDAGDRDHAGGGPQSGGLLPARRLSAPVPRIRASRRRRGPGAHRVLACYRAGTRIEHAKDIIDFDRRLRMLVMDGVERIEVAVRMQLGYMLGRTSPFAHEDPACFTEAFTAPGTDPDSGEPVPSSHAKWLERADERRAKSDEQFVAHFREKYDDRMPV</sequence>
<dbReference type="Pfam" id="PF07751">
    <property type="entry name" value="Abi_2"/>
    <property type="match status" value="1"/>
</dbReference>
<evidence type="ECO:0000313" key="2">
    <source>
        <dbReference type="EMBL" id="GAA4402240.1"/>
    </source>
</evidence>
<dbReference type="EMBL" id="BAABFR010000095">
    <property type="protein sequence ID" value="GAA4402240.1"/>
    <property type="molecule type" value="Genomic_DNA"/>
</dbReference>
<evidence type="ECO:0000313" key="3">
    <source>
        <dbReference type="Proteomes" id="UP001500635"/>
    </source>
</evidence>
<gene>
    <name evidence="2" type="ORF">GCM10023147_42610</name>
</gene>
<organism evidence="2 3">
    <name type="scientific">Tsukamurella soli</name>
    <dbReference type="NCBI Taxonomy" id="644556"/>
    <lineage>
        <taxon>Bacteria</taxon>
        <taxon>Bacillati</taxon>
        <taxon>Actinomycetota</taxon>
        <taxon>Actinomycetes</taxon>
        <taxon>Mycobacteriales</taxon>
        <taxon>Tsukamurellaceae</taxon>
        <taxon>Tsukamurella</taxon>
    </lineage>
</organism>
<comment type="caution">
    <text evidence="2">The sequence shown here is derived from an EMBL/GenBank/DDBJ whole genome shotgun (WGS) entry which is preliminary data.</text>
</comment>
<feature type="region of interest" description="Disordered" evidence="1">
    <location>
        <begin position="24"/>
        <end position="43"/>
    </location>
</feature>
<dbReference type="InterPro" id="IPR011664">
    <property type="entry name" value="Abi_system_AbiD/AbiF-like"/>
</dbReference>